<dbReference type="AlphaFoldDB" id="A0A327R517"/>
<organism evidence="1 2">
    <name type="scientific">Chitinophaga skermanii</name>
    <dbReference type="NCBI Taxonomy" id="331697"/>
    <lineage>
        <taxon>Bacteria</taxon>
        <taxon>Pseudomonadati</taxon>
        <taxon>Bacteroidota</taxon>
        <taxon>Chitinophagia</taxon>
        <taxon>Chitinophagales</taxon>
        <taxon>Chitinophagaceae</taxon>
        <taxon>Chitinophaga</taxon>
    </lineage>
</organism>
<keyword evidence="2" id="KW-1185">Reference proteome</keyword>
<evidence type="ECO:0000313" key="1">
    <source>
        <dbReference type="EMBL" id="RAJ11188.1"/>
    </source>
</evidence>
<accession>A0A327R517</accession>
<comment type="caution">
    <text evidence="1">The sequence shown here is derived from an EMBL/GenBank/DDBJ whole genome shotgun (WGS) entry which is preliminary data.</text>
</comment>
<reference evidence="1 2" key="1">
    <citation type="submission" date="2018-06" db="EMBL/GenBank/DDBJ databases">
        <title>Genomic Encyclopedia of Archaeal and Bacterial Type Strains, Phase II (KMG-II): from individual species to whole genera.</title>
        <authorList>
            <person name="Goeker M."/>
        </authorList>
    </citation>
    <scope>NUCLEOTIDE SEQUENCE [LARGE SCALE GENOMIC DNA]</scope>
    <source>
        <strain evidence="1 2">DSM 23857</strain>
    </source>
</reference>
<protein>
    <submittedName>
        <fullName evidence="1">Uncharacterized protein</fullName>
    </submittedName>
</protein>
<gene>
    <name evidence="1" type="ORF">LX64_00796</name>
</gene>
<dbReference type="OrthoDB" id="659320at2"/>
<evidence type="ECO:0000313" key="2">
    <source>
        <dbReference type="Proteomes" id="UP000249547"/>
    </source>
</evidence>
<sequence length="261" mass="29433">MHVAESCLVVAIHDLTGEIWLTRHTYLHTFKAGTIMINKMQNVYLVIKYNTLIPDLTLQLLIKQEFNLKTLRVTQQYLEIMDVHYDDGLPTIERISRSRKDGITVAYVKVVNEHFYLAVYIDEANEKIVNIGTEARNTVVFRAKSKTLSGDHLAAMTTLPIDFKQNKGDLLKFSLLDIAPSIKVGPVEEKLSELLDLIATDKEGVANLVTTANGNIQVIMDFHGGNQILGGVALSEEHIQKMAQLNLSFNFFVTSWGKRFK</sequence>
<proteinExistence type="predicted"/>
<dbReference type="EMBL" id="QLLL01000001">
    <property type="protein sequence ID" value="RAJ11188.1"/>
    <property type="molecule type" value="Genomic_DNA"/>
</dbReference>
<name>A0A327R517_9BACT</name>
<dbReference type="Proteomes" id="UP000249547">
    <property type="component" value="Unassembled WGS sequence"/>
</dbReference>
<dbReference type="RefSeq" id="WP_111596282.1">
    <property type="nucleotide sequence ID" value="NZ_QLLL01000001.1"/>
</dbReference>